<evidence type="ECO:0000313" key="2">
    <source>
        <dbReference type="Proteomes" id="UP000784294"/>
    </source>
</evidence>
<dbReference type="AlphaFoldDB" id="A0A448XP85"/>
<gene>
    <name evidence="1" type="ORF">PXEA_LOCUS34913</name>
</gene>
<comment type="caution">
    <text evidence="1">The sequence shown here is derived from an EMBL/GenBank/DDBJ whole genome shotgun (WGS) entry which is preliminary data.</text>
</comment>
<sequence>MGCRIHLSVADIYACGHPCLTLETLLWSREIHDFHMLVNFHRVDVDKSGASVSSTGGYAFNRLSQLSWILLYSVGKISINPSER</sequence>
<reference evidence="1" key="1">
    <citation type="submission" date="2018-11" db="EMBL/GenBank/DDBJ databases">
        <authorList>
            <consortium name="Pathogen Informatics"/>
        </authorList>
    </citation>
    <scope>NUCLEOTIDE SEQUENCE</scope>
</reference>
<dbReference type="Proteomes" id="UP000784294">
    <property type="component" value="Unassembled WGS sequence"/>
</dbReference>
<evidence type="ECO:0000313" key="1">
    <source>
        <dbReference type="EMBL" id="VEL41473.1"/>
    </source>
</evidence>
<keyword evidence="2" id="KW-1185">Reference proteome</keyword>
<dbReference type="EMBL" id="CAAALY010269484">
    <property type="protein sequence ID" value="VEL41473.1"/>
    <property type="molecule type" value="Genomic_DNA"/>
</dbReference>
<organism evidence="1 2">
    <name type="scientific">Protopolystoma xenopodis</name>
    <dbReference type="NCBI Taxonomy" id="117903"/>
    <lineage>
        <taxon>Eukaryota</taxon>
        <taxon>Metazoa</taxon>
        <taxon>Spiralia</taxon>
        <taxon>Lophotrochozoa</taxon>
        <taxon>Platyhelminthes</taxon>
        <taxon>Monogenea</taxon>
        <taxon>Polyopisthocotylea</taxon>
        <taxon>Polystomatidea</taxon>
        <taxon>Polystomatidae</taxon>
        <taxon>Protopolystoma</taxon>
    </lineage>
</organism>
<protein>
    <submittedName>
        <fullName evidence="1">Uncharacterized protein</fullName>
    </submittedName>
</protein>
<name>A0A448XP85_9PLAT</name>
<accession>A0A448XP85</accession>
<proteinExistence type="predicted"/>